<feature type="domain" description="Fe2OG dioxygenase" evidence="3">
    <location>
        <begin position="112"/>
        <end position="190"/>
    </location>
</feature>
<dbReference type="InterPro" id="IPR027443">
    <property type="entry name" value="IPNS-like_sf"/>
</dbReference>
<sequence length="190" mass="21420">MEYTSRHTDGKRINTRSARRPCFLPGRIEGYGTKLQRDIDGKKTWNDFFFHVVAPPAMLDHGVWPDSPTGYRAANEEYCGHMMRLTRALFEHLSLGLGLEKGAMAEAFGGDELVFLQKINFYPPCPQPELTLGVAPHTDMSTLTVLVPNEVQGLQVFRDGHWYDVKHVPDALIVHIGDQIEASMNELEPN</sequence>
<comment type="caution">
    <text evidence="4">The sequence shown here is derived from an EMBL/GenBank/DDBJ whole genome shotgun (WGS) entry which is preliminary data.</text>
</comment>
<dbReference type="Proteomes" id="UP000324897">
    <property type="component" value="Chromosome 1"/>
</dbReference>
<dbReference type="OrthoDB" id="736543at2759"/>
<dbReference type="PANTHER" id="PTHR47991">
    <property type="entry name" value="OXOGLUTARATE/IRON-DEPENDENT DIOXYGENASE"/>
    <property type="match status" value="1"/>
</dbReference>
<keyword evidence="2" id="KW-0408">Iron</keyword>
<evidence type="ECO:0000313" key="4">
    <source>
        <dbReference type="EMBL" id="TVU28660.1"/>
    </source>
</evidence>
<accession>A0A5J9V027</accession>
<reference evidence="4 5" key="1">
    <citation type="journal article" date="2019" name="Sci. Rep.">
        <title>A high-quality genome of Eragrostis curvula grass provides insights into Poaceae evolution and supports new strategies to enhance forage quality.</title>
        <authorList>
            <person name="Carballo J."/>
            <person name="Santos B.A.C.M."/>
            <person name="Zappacosta D."/>
            <person name="Garbus I."/>
            <person name="Selva J.P."/>
            <person name="Gallo C.A."/>
            <person name="Diaz A."/>
            <person name="Albertini E."/>
            <person name="Caccamo M."/>
            <person name="Echenique V."/>
        </authorList>
    </citation>
    <scope>NUCLEOTIDE SEQUENCE [LARGE SCALE GENOMIC DNA]</scope>
    <source>
        <strain evidence="5">cv. Victoria</strain>
        <tissue evidence="4">Leaf</tissue>
    </source>
</reference>
<dbReference type="PROSITE" id="PS51471">
    <property type="entry name" value="FE2OG_OXY"/>
    <property type="match status" value="1"/>
</dbReference>
<name>A0A5J9V027_9POAL</name>
<dbReference type="Pfam" id="PF03171">
    <property type="entry name" value="2OG-FeII_Oxy"/>
    <property type="match status" value="1"/>
</dbReference>
<evidence type="ECO:0000256" key="1">
    <source>
        <dbReference type="ARBA" id="ARBA00022723"/>
    </source>
</evidence>
<dbReference type="Gene3D" id="2.60.120.330">
    <property type="entry name" value="B-lactam Antibiotic, Isopenicillin N Synthase, Chain"/>
    <property type="match status" value="1"/>
</dbReference>
<gene>
    <name evidence="4" type="ORF">EJB05_20188</name>
</gene>
<dbReference type="AlphaFoldDB" id="A0A5J9V027"/>
<protein>
    <recommendedName>
        <fullName evidence="3">Fe2OG dioxygenase domain-containing protein</fullName>
    </recommendedName>
</protein>
<dbReference type="InterPro" id="IPR005123">
    <property type="entry name" value="Oxoglu/Fe-dep_dioxygenase_dom"/>
</dbReference>
<evidence type="ECO:0000313" key="5">
    <source>
        <dbReference type="Proteomes" id="UP000324897"/>
    </source>
</evidence>
<proteinExistence type="predicted"/>
<dbReference type="Gramene" id="TVU28660">
    <property type="protein sequence ID" value="TVU28660"/>
    <property type="gene ID" value="EJB05_20188"/>
</dbReference>
<evidence type="ECO:0000256" key="2">
    <source>
        <dbReference type="ARBA" id="ARBA00023004"/>
    </source>
</evidence>
<dbReference type="InterPro" id="IPR044861">
    <property type="entry name" value="IPNS-like_FE2OG_OXY"/>
</dbReference>
<organism evidence="4 5">
    <name type="scientific">Eragrostis curvula</name>
    <name type="common">weeping love grass</name>
    <dbReference type="NCBI Taxonomy" id="38414"/>
    <lineage>
        <taxon>Eukaryota</taxon>
        <taxon>Viridiplantae</taxon>
        <taxon>Streptophyta</taxon>
        <taxon>Embryophyta</taxon>
        <taxon>Tracheophyta</taxon>
        <taxon>Spermatophyta</taxon>
        <taxon>Magnoliopsida</taxon>
        <taxon>Liliopsida</taxon>
        <taxon>Poales</taxon>
        <taxon>Poaceae</taxon>
        <taxon>PACMAD clade</taxon>
        <taxon>Chloridoideae</taxon>
        <taxon>Eragrostideae</taxon>
        <taxon>Eragrostidinae</taxon>
        <taxon>Eragrostis</taxon>
    </lineage>
</organism>
<dbReference type="SUPFAM" id="SSF51197">
    <property type="entry name" value="Clavaminate synthase-like"/>
    <property type="match status" value="1"/>
</dbReference>
<keyword evidence="5" id="KW-1185">Reference proteome</keyword>
<dbReference type="InterPro" id="IPR050295">
    <property type="entry name" value="Plant_2OG-oxidoreductases"/>
</dbReference>
<feature type="non-terminal residue" evidence="4">
    <location>
        <position position="1"/>
    </location>
</feature>
<dbReference type="GO" id="GO:0046872">
    <property type="term" value="F:metal ion binding"/>
    <property type="evidence" value="ECO:0007669"/>
    <property type="project" value="UniProtKB-KW"/>
</dbReference>
<dbReference type="EMBL" id="RWGY01000011">
    <property type="protein sequence ID" value="TVU28660.1"/>
    <property type="molecule type" value="Genomic_DNA"/>
</dbReference>
<keyword evidence="1" id="KW-0479">Metal-binding</keyword>
<evidence type="ECO:0000259" key="3">
    <source>
        <dbReference type="PROSITE" id="PS51471"/>
    </source>
</evidence>